<comment type="caution">
    <text evidence="2">The sequence shown here is derived from an EMBL/GenBank/DDBJ whole genome shotgun (WGS) entry which is preliminary data.</text>
</comment>
<feature type="signal peptide" evidence="1">
    <location>
        <begin position="1"/>
        <end position="28"/>
    </location>
</feature>
<sequence>MGDNMKIVEVIKVVICLILLIGKKNVLAEGEQYHYNSGRMESGDQHQVRGRTVHRKEAAAGWWLTEDYSHPQRRRHVHNDVQP</sequence>
<keyword evidence="3" id="KW-1185">Reference proteome</keyword>
<feature type="chain" id="PRO_5032549355" evidence="1">
    <location>
        <begin position="29"/>
        <end position="83"/>
    </location>
</feature>
<evidence type="ECO:0000313" key="3">
    <source>
        <dbReference type="Proteomes" id="UP000626092"/>
    </source>
</evidence>
<dbReference type="EMBL" id="WJXA01000008">
    <property type="protein sequence ID" value="KAF7136210.1"/>
    <property type="molecule type" value="Genomic_DNA"/>
</dbReference>
<dbReference type="OrthoDB" id="1671765at2759"/>
<dbReference type="Proteomes" id="UP000626092">
    <property type="component" value="Unassembled WGS sequence"/>
</dbReference>
<proteinExistence type="predicted"/>
<evidence type="ECO:0000313" key="2">
    <source>
        <dbReference type="EMBL" id="KAF7136210.1"/>
    </source>
</evidence>
<gene>
    <name evidence="2" type="ORF">RHSIM_Rhsim08G0047500</name>
</gene>
<dbReference type="AlphaFoldDB" id="A0A834LHL5"/>
<keyword evidence="1" id="KW-0732">Signal</keyword>
<reference evidence="2" key="1">
    <citation type="submission" date="2019-11" db="EMBL/GenBank/DDBJ databases">
        <authorList>
            <person name="Liu Y."/>
            <person name="Hou J."/>
            <person name="Li T.-Q."/>
            <person name="Guan C.-H."/>
            <person name="Wu X."/>
            <person name="Wu H.-Z."/>
            <person name="Ling F."/>
            <person name="Zhang R."/>
            <person name="Shi X.-G."/>
            <person name="Ren J.-P."/>
            <person name="Chen E.-F."/>
            <person name="Sun J.-M."/>
        </authorList>
    </citation>
    <scope>NUCLEOTIDE SEQUENCE</scope>
    <source>
        <strain evidence="2">Adult_tree_wgs_1</strain>
        <tissue evidence="2">Leaves</tissue>
    </source>
</reference>
<organism evidence="2 3">
    <name type="scientific">Rhododendron simsii</name>
    <name type="common">Sims's rhododendron</name>
    <dbReference type="NCBI Taxonomy" id="118357"/>
    <lineage>
        <taxon>Eukaryota</taxon>
        <taxon>Viridiplantae</taxon>
        <taxon>Streptophyta</taxon>
        <taxon>Embryophyta</taxon>
        <taxon>Tracheophyta</taxon>
        <taxon>Spermatophyta</taxon>
        <taxon>Magnoliopsida</taxon>
        <taxon>eudicotyledons</taxon>
        <taxon>Gunneridae</taxon>
        <taxon>Pentapetalae</taxon>
        <taxon>asterids</taxon>
        <taxon>Ericales</taxon>
        <taxon>Ericaceae</taxon>
        <taxon>Ericoideae</taxon>
        <taxon>Rhodoreae</taxon>
        <taxon>Rhododendron</taxon>
    </lineage>
</organism>
<protein>
    <submittedName>
        <fullName evidence="2">Uncharacterized protein</fullName>
    </submittedName>
</protein>
<name>A0A834LHL5_RHOSS</name>
<evidence type="ECO:0000256" key="1">
    <source>
        <dbReference type="SAM" id="SignalP"/>
    </source>
</evidence>
<accession>A0A834LHL5</accession>